<accession>A0A5D4SXU0</accession>
<dbReference type="EMBL" id="VTEV01000006">
    <property type="protein sequence ID" value="TYS67032.1"/>
    <property type="molecule type" value="Genomic_DNA"/>
</dbReference>
<organism evidence="1 2">
    <name type="scientific">Sutcliffiella horikoshii</name>
    <dbReference type="NCBI Taxonomy" id="79883"/>
    <lineage>
        <taxon>Bacteria</taxon>
        <taxon>Bacillati</taxon>
        <taxon>Bacillota</taxon>
        <taxon>Bacilli</taxon>
        <taxon>Bacillales</taxon>
        <taxon>Bacillaceae</taxon>
        <taxon>Sutcliffiella</taxon>
    </lineage>
</organism>
<gene>
    <name evidence="1" type="ORF">FZC76_16010</name>
</gene>
<dbReference type="AlphaFoldDB" id="A0A5D4SXU0"/>
<dbReference type="RefSeq" id="WP_148989174.1">
    <property type="nucleotide sequence ID" value="NZ_VTEV01000006.1"/>
</dbReference>
<name>A0A5D4SXU0_9BACI</name>
<sequence>MGKETKVLINRVKVYYSVHVGKFFLTGGDRKRGDFFLSSNPERERAHKFYDEKDAKEFAKELKGTIIKHTIHELTTELIEEVTINE</sequence>
<evidence type="ECO:0000313" key="2">
    <source>
        <dbReference type="Proteomes" id="UP000322524"/>
    </source>
</evidence>
<evidence type="ECO:0000313" key="1">
    <source>
        <dbReference type="EMBL" id="TYS67032.1"/>
    </source>
</evidence>
<dbReference type="Proteomes" id="UP000322524">
    <property type="component" value="Unassembled WGS sequence"/>
</dbReference>
<proteinExistence type="predicted"/>
<dbReference type="OrthoDB" id="9983006at2"/>
<protein>
    <submittedName>
        <fullName evidence="1">Uncharacterized protein</fullName>
    </submittedName>
</protein>
<comment type="caution">
    <text evidence="1">The sequence shown here is derived from an EMBL/GenBank/DDBJ whole genome shotgun (WGS) entry which is preliminary data.</text>
</comment>
<reference evidence="1 2" key="1">
    <citation type="submission" date="2019-08" db="EMBL/GenBank/DDBJ databases">
        <title>Bacillus genomes from the desert of Cuatro Cienegas, Coahuila.</title>
        <authorList>
            <person name="Olmedo-Alvarez G."/>
        </authorList>
    </citation>
    <scope>NUCLEOTIDE SEQUENCE [LARGE SCALE GENOMIC DNA]</scope>
    <source>
        <strain evidence="1 2">CH28_1T</strain>
    </source>
</reference>